<dbReference type="AlphaFoldDB" id="A0A836KHI1"/>
<evidence type="ECO:0000313" key="2">
    <source>
        <dbReference type="EMBL" id="KAG5473002.1"/>
    </source>
</evidence>
<dbReference type="GeneID" id="94170168"/>
<sequence length="103" mass="11244">MPSPTLCRTSTSQYSVSLLYRSAYMVAGALWLLASMDAFMETRVDDLEEFDHIVSVTRSLISVGDARTMAPSASPTPETTPLLPGFDAMPHHRSGGGVFQHLR</sequence>
<dbReference type="EMBL" id="JAFHKP010000030">
    <property type="protein sequence ID" value="KAG5473002.1"/>
    <property type="molecule type" value="Genomic_DNA"/>
</dbReference>
<proteinExistence type="predicted"/>
<name>A0A836KHI1_LEIEN</name>
<dbReference type="KEGG" id="lenr:94170168"/>
<evidence type="ECO:0000256" key="1">
    <source>
        <dbReference type="SAM" id="MobiDB-lite"/>
    </source>
</evidence>
<feature type="region of interest" description="Disordered" evidence="1">
    <location>
        <begin position="67"/>
        <end position="103"/>
    </location>
</feature>
<organism evidence="2 3">
    <name type="scientific">Leishmania enriettii</name>
    <dbReference type="NCBI Taxonomy" id="5663"/>
    <lineage>
        <taxon>Eukaryota</taxon>
        <taxon>Discoba</taxon>
        <taxon>Euglenozoa</taxon>
        <taxon>Kinetoplastea</taxon>
        <taxon>Metakinetoplastina</taxon>
        <taxon>Trypanosomatida</taxon>
        <taxon>Trypanosomatidae</taxon>
        <taxon>Leishmaniinae</taxon>
        <taxon>Leishmania</taxon>
    </lineage>
</organism>
<evidence type="ECO:0000313" key="3">
    <source>
        <dbReference type="Proteomes" id="UP000674179"/>
    </source>
</evidence>
<dbReference type="Proteomes" id="UP000674179">
    <property type="component" value="Chromosome 30"/>
</dbReference>
<gene>
    <name evidence="2" type="ORF">CUR178_02918</name>
</gene>
<feature type="compositionally biased region" description="Low complexity" evidence="1">
    <location>
        <begin position="70"/>
        <end position="84"/>
    </location>
</feature>
<accession>A0A836KHI1</accession>
<comment type="caution">
    <text evidence="2">The sequence shown here is derived from an EMBL/GenBank/DDBJ whole genome shotgun (WGS) entry which is preliminary data.</text>
</comment>
<keyword evidence="3" id="KW-1185">Reference proteome</keyword>
<dbReference type="OrthoDB" id="10466976at2759"/>
<dbReference type="RefSeq" id="XP_067690761.1">
    <property type="nucleotide sequence ID" value="XM_067834658.1"/>
</dbReference>
<protein>
    <submittedName>
        <fullName evidence="2">Uncharacterized protein</fullName>
    </submittedName>
</protein>
<reference evidence="2 3" key="1">
    <citation type="submission" date="2021-02" db="EMBL/GenBank/DDBJ databases">
        <title>Leishmania (Mundinia) enrietti genome sequencing and assembly.</title>
        <authorList>
            <person name="Almutairi H."/>
            <person name="Gatherer D."/>
        </authorList>
    </citation>
    <scope>NUCLEOTIDE SEQUENCE [LARGE SCALE GENOMIC DNA]</scope>
    <source>
        <strain evidence="2">CUR178</strain>
    </source>
</reference>